<evidence type="ECO:0000256" key="15">
    <source>
        <dbReference type="SAM" id="Phobius"/>
    </source>
</evidence>
<evidence type="ECO:0000256" key="6">
    <source>
        <dbReference type="ARBA" id="ARBA00022692"/>
    </source>
</evidence>
<evidence type="ECO:0000256" key="1">
    <source>
        <dbReference type="ARBA" id="ARBA00004651"/>
    </source>
</evidence>
<dbReference type="Gene3D" id="1.10.287.3610">
    <property type="match status" value="1"/>
</dbReference>
<evidence type="ECO:0000256" key="5">
    <source>
        <dbReference type="ARBA" id="ARBA00022679"/>
    </source>
</evidence>
<evidence type="ECO:0000256" key="13">
    <source>
        <dbReference type="ARBA" id="ARBA00023209"/>
    </source>
</evidence>
<protein>
    <submittedName>
        <fullName evidence="16">Diacylglycerol kinase</fullName>
    </submittedName>
</protein>
<evidence type="ECO:0000256" key="7">
    <source>
        <dbReference type="ARBA" id="ARBA00022741"/>
    </source>
</evidence>
<dbReference type="PANTHER" id="PTHR34299:SF1">
    <property type="entry name" value="DIACYLGLYCEROL KINASE"/>
    <property type="match status" value="1"/>
</dbReference>
<feature type="transmembrane region" description="Helical" evidence="15">
    <location>
        <begin position="100"/>
        <end position="119"/>
    </location>
</feature>
<dbReference type="Pfam" id="PF01219">
    <property type="entry name" value="DAGK_prokar"/>
    <property type="match status" value="1"/>
</dbReference>
<name>A0ABS2Q6D3_9BACL</name>
<keyword evidence="10 15" id="KW-1133">Transmembrane helix</keyword>
<evidence type="ECO:0000256" key="8">
    <source>
        <dbReference type="ARBA" id="ARBA00022777"/>
    </source>
</evidence>
<evidence type="ECO:0000256" key="12">
    <source>
        <dbReference type="ARBA" id="ARBA00023136"/>
    </source>
</evidence>
<keyword evidence="12 15" id="KW-0472">Membrane</keyword>
<evidence type="ECO:0000313" key="16">
    <source>
        <dbReference type="EMBL" id="MBM7657337.1"/>
    </source>
</evidence>
<keyword evidence="11" id="KW-0443">Lipid metabolism</keyword>
<proteinExistence type="inferred from homology"/>
<dbReference type="CDD" id="cd14265">
    <property type="entry name" value="UDPK_IM_like"/>
    <property type="match status" value="1"/>
</dbReference>
<dbReference type="PANTHER" id="PTHR34299">
    <property type="entry name" value="DIACYLGLYCEROL KINASE"/>
    <property type="match status" value="1"/>
</dbReference>
<organism evidence="16 17">
    <name type="scientific">Sporolactobacillus spathodeae</name>
    <dbReference type="NCBI Taxonomy" id="1465502"/>
    <lineage>
        <taxon>Bacteria</taxon>
        <taxon>Bacillati</taxon>
        <taxon>Bacillota</taxon>
        <taxon>Bacilli</taxon>
        <taxon>Bacillales</taxon>
        <taxon>Sporolactobacillaceae</taxon>
        <taxon>Sporolactobacillus</taxon>
    </lineage>
</organism>
<evidence type="ECO:0000313" key="17">
    <source>
        <dbReference type="Proteomes" id="UP000823201"/>
    </source>
</evidence>
<evidence type="ECO:0000256" key="10">
    <source>
        <dbReference type="ARBA" id="ARBA00022989"/>
    </source>
</evidence>
<dbReference type="GO" id="GO:0016301">
    <property type="term" value="F:kinase activity"/>
    <property type="evidence" value="ECO:0007669"/>
    <property type="project" value="UniProtKB-KW"/>
</dbReference>
<evidence type="ECO:0000256" key="3">
    <source>
        <dbReference type="ARBA" id="ARBA00022475"/>
    </source>
</evidence>
<dbReference type="InterPro" id="IPR036945">
    <property type="entry name" value="DAGK_sf"/>
</dbReference>
<keyword evidence="5" id="KW-0808">Transferase</keyword>
<keyword evidence="3" id="KW-1003">Cell membrane</keyword>
<sequence length="125" mass="14155">MGRHKIEQRRHKSLARSFQDALAGFWLAFCQERNIHIQLFAGLFVLILSIFLRVSRQNLMIELILIGGVISLELVNTSVERVVDLVTQERHPMAKAAKDAAAAAVWWFSVIAVVVYIIILTDTIL</sequence>
<evidence type="ECO:0000256" key="9">
    <source>
        <dbReference type="ARBA" id="ARBA00022840"/>
    </source>
</evidence>
<dbReference type="EMBL" id="JAFBEV010000005">
    <property type="protein sequence ID" value="MBM7657337.1"/>
    <property type="molecule type" value="Genomic_DNA"/>
</dbReference>
<dbReference type="RefSeq" id="WP_205005683.1">
    <property type="nucleotide sequence ID" value="NZ_CBCRXA010000004.1"/>
</dbReference>
<dbReference type="InterPro" id="IPR000829">
    <property type="entry name" value="DAGK"/>
</dbReference>
<reference evidence="16 17" key="1">
    <citation type="submission" date="2021-01" db="EMBL/GenBank/DDBJ databases">
        <title>Genomic Encyclopedia of Type Strains, Phase IV (KMG-IV): sequencing the most valuable type-strain genomes for metagenomic binning, comparative biology and taxonomic classification.</title>
        <authorList>
            <person name="Goeker M."/>
        </authorList>
    </citation>
    <scope>NUCLEOTIDE SEQUENCE [LARGE SCALE GENOMIC DNA]</scope>
    <source>
        <strain evidence="16 17">DSM 100968</strain>
    </source>
</reference>
<dbReference type="PROSITE" id="PS01069">
    <property type="entry name" value="DAGK_PROKAR"/>
    <property type="match status" value="1"/>
</dbReference>
<comment type="caution">
    <text evidence="16">The sequence shown here is derived from an EMBL/GenBank/DDBJ whole genome shotgun (WGS) entry which is preliminary data.</text>
</comment>
<evidence type="ECO:0000256" key="4">
    <source>
        <dbReference type="ARBA" id="ARBA00022516"/>
    </source>
</evidence>
<dbReference type="Proteomes" id="UP000823201">
    <property type="component" value="Unassembled WGS sequence"/>
</dbReference>
<keyword evidence="14" id="KW-1208">Phospholipid metabolism</keyword>
<keyword evidence="9" id="KW-0067">ATP-binding</keyword>
<keyword evidence="6 15" id="KW-0812">Transmembrane</keyword>
<comment type="subcellular location">
    <subcellularLocation>
        <location evidence="1">Cell membrane</location>
        <topology evidence="1">Multi-pass membrane protein</topology>
    </subcellularLocation>
</comment>
<keyword evidence="13" id="KW-0594">Phospholipid biosynthesis</keyword>
<keyword evidence="8 16" id="KW-0418">Kinase</keyword>
<dbReference type="InterPro" id="IPR033717">
    <property type="entry name" value="UDPK"/>
</dbReference>
<feature type="transmembrane region" description="Helical" evidence="15">
    <location>
        <begin position="35"/>
        <end position="54"/>
    </location>
</feature>
<evidence type="ECO:0000256" key="11">
    <source>
        <dbReference type="ARBA" id="ARBA00023098"/>
    </source>
</evidence>
<comment type="similarity">
    <text evidence="2">Belongs to the bacterial diacylglycerol kinase family.</text>
</comment>
<keyword evidence="17" id="KW-1185">Reference proteome</keyword>
<keyword evidence="4" id="KW-0444">Lipid biosynthesis</keyword>
<keyword evidence="7" id="KW-0547">Nucleotide-binding</keyword>
<accession>A0ABS2Q6D3</accession>
<evidence type="ECO:0000256" key="2">
    <source>
        <dbReference type="ARBA" id="ARBA00005967"/>
    </source>
</evidence>
<evidence type="ECO:0000256" key="14">
    <source>
        <dbReference type="ARBA" id="ARBA00023264"/>
    </source>
</evidence>
<gene>
    <name evidence="16" type="ORF">JOC27_000780</name>
</gene>